<organism evidence="10 11">
    <name type="scientific">Amanita muscaria (strain Koide BX008)</name>
    <dbReference type="NCBI Taxonomy" id="946122"/>
    <lineage>
        <taxon>Eukaryota</taxon>
        <taxon>Fungi</taxon>
        <taxon>Dikarya</taxon>
        <taxon>Basidiomycota</taxon>
        <taxon>Agaricomycotina</taxon>
        <taxon>Agaricomycetes</taxon>
        <taxon>Agaricomycetidae</taxon>
        <taxon>Agaricales</taxon>
        <taxon>Pluteineae</taxon>
        <taxon>Amanitaceae</taxon>
        <taxon>Amanita</taxon>
    </lineage>
</organism>
<keyword evidence="5 8" id="KW-0812">Transmembrane</keyword>
<dbReference type="InParanoid" id="A0A0C2T9Z0"/>
<dbReference type="PANTHER" id="PTHR31595">
    <property type="entry name" value="LONG-CHAIN-ALCOHOL O-FATTY-ACYLTRANSFERASE 3-RELATED"/>
    <property type="match status" value="1"/>
</dbReference>
<evidence type="ECO:0000256" key="2">
    <source>
        <dbReference type="ARBA" id="ARBA00005179"/>
    </source>
</evidence>
<evidence type="ECO:0000313" key="11">
    <source>
        <dbReference type="Proteomes" id="UP000054549"/>
    </source>
</evidence>
<dbReference type="GO" id="GO:0008374">
    <property type="term" value="F:O-acyltransferase activity"/>
    <property type="evidence" value="ECO:0007669"/>
    <property type="project" value="InterPro"/>
</dbReference>
<dbReference type="AlphaFoldDB" id="A0A0C2T9Z0"/>
<evidence type="ECO:0000256" key="5">
    <source>
        <dbReference type="ARBA" id="ARBA00022692"/>
    </source>
</evidence>
<dbReference type="InterPro" id="IPR044851">
    <property type="entry name" value="Wax_synthase"/>
</dbReference>
<dbReference type="GO" id="GO:0006629">
    <property type="term" value="P:lipid metabolic process"/>
    <property type="evidence" value="ECO:0007669"/>
    <property type="project" value="InterPro"/>
</dbReference>
<feature type="transmembrane region" description="Helical" evidence="8">
    <location>
        <begin position="272"/>
        <end position="298"/>
    </location>
</feature>
<feature type="transmembrane region" description="Helical" evidence="8">
    <location>
        <begin position="6"/>
        <end position="26"/>
    </location>
</feature>
<dbReference type="HOGENOM" id="CLU_032731_1_0_1"/>
<gene>
    <name evidence="10" type="ORF">M378DRAFT_164346</name>
</gene>
<keyword evidence="4" id="KW-0808">Transferase</keyword>
<feature type="domain" description="Wax synthase" evidence="9">
    <location>
        <begin position="224"/>
        <end position="309"/>
    </location>
</feature>
<dbReference type="Pfam" id="PF13813">
    <property type="entry name" value="MBOAT_2"/>
    <property type="match status" value="1"/>
</dbReference>
<dbReference type="InterPro" id="IPR032805">
    <property type="entry name" value="Wax_synthase_dom"/>
</dbReference>
<evidence type="ECO:0000256" key="7">
    <source>
        <dbReference type="ARBA" id="ARBA00023136"/>
    </source>
</evidence>
<dbReference type="STRING" id="946122.A0A0C2T9Z0"/>
<protein>
    <recommendedName>
        <fullName evidence="9">Wax synthase domain-containing protein</fullName>
    </recommendedName>
</protein>
<keyword evidence="7 8" id="KW-0472">Membrane</keyword>
<evidence type="ECO:0000256" key="8">
    <source>
        <dbReference type="SAM" id="Phobius"/>
    </source>
</evidence>
<evidence type="ECO:0000256" key="1">
    <source>
        <dbReference type="ARBA" id="ARBA00004141"/>
    </source>
</evidence>
<comment type="subcellular location">
    <subcellularLocation>
        <location evidence="1">Membrane</location>
        <topology evidence="1">Multi-pass membrane protein</topology>
    </subcellularLocation>
</comment>
<reference evidence="10 11" key="1">
    <citation type="submission" date="2014-04" db="EMBL/GenBank/DDBJ databases">
        <title>Evolutionary Origins and Diversification of the Mycorrhizal Mutualists.</title>
        <authorList>
            <consortium name="DOE Joint Genome Institute"/>
            <consortium name="Mycorrhizal Genomics Consortium"/>
            <person name="Kohler A."/>
            <person name="Kuo A."/>
            <person name="Nagy L.G."/>
            <person name="Floudas D."/>
            <person name="Copeland A."/>
            <person name="Barry K.W."/>
            <person name="Cichocki N."/>
            <person name="Veneault-Fourrey C."/>
            <person name="LaButti K."/>
            <person name="Lindquist E.A."/>
            <person name="Lipzen A."/>
            <person name="Lundell T."/>
            <person name="Morin E."/>
            <person name="Murat C."/>
            <person name="Riley R."/>
            <person name="Ohm R."/>
            <person name="Sun H."/>
            <person name="Tunlid A."/>
            <person name="Henrissat B."/>
            <person name="Grigoriev I.V."/>
            <person name="Hibbett D.S."/>
            <person name="Martin F."/>
        </authorList>
    </citation>
    <scope>NUCLEOTIDE SEQUENCE [LARGE SCALE GENOMIC DNA]</scope>
    <source>
        <strain evidence="10 11">Koide BX008</strain>
    </source>
</reference>
<comment type="similarity">
    <text evidence="3">Belongs to the wax synthase family.</text>
</comment>
<evidence type="ECO:0000256" key="4">
    <source>
        <dbReference type="ARBA" id="ARBA00022679"/>
    </source>
</evidence>
<dbReference type="GO" id="GO:0016020">
    <property type="term" value="C:membrane"/>
    <property type="evidence" value="ECO:0007669"/>
    <property type="project" value="UniProtKB-SubCell"/>
</dbReference>
<name>A0A0C2T9Z0_AMAMK</name>
<keyword evidence="11" id="KW-1185">Reference proteome</keyword>
<evidence type="ECO:0000256" key="6">
    <source>
        <dbReference type="ARBA" id="ARBA00022989"/>
    </source>
</evidence>
<feature type="transmembrane region" description="Helical" evidence="8">
    <location>
        <begin position="188"/>
        <end position="215"/>
    </location>
</feature>
<feature type="transmembrane region" description="Helical" evidence="8">
    <location>
        <begin position="341"/>
        <end position="361"/>
    </location>
</feature>
<sequence>MHFSLPIKVALLLLYQVLFTFALTVKSTRTRRLFFPPIATISLYLGLSPLRTGLPFPVDYLLCCTQLGNVVIASDFLLIKDVHKDLHMKGQTASPATLPFFARLEWATHLLNSPRFIGWAQEPSKALPPRWREHQRTNSIKKFSLDQLVHLTLYVVLFRLAAIYTPRYRLGDGKDLFGIPLTALGRRGMGILLGLIPIFTFFDGGHRFASLIFVLSRKWQPKDWIPLFGSWLEAYTLRRFWGQTWHQTLRKYTSSHGSFMAKRVFCFEKKTYVYYIVQVFIAFLISAAIHIIADLIFFGKGSGAVYFFLSQSAGVVFEDIIARTIGASTRWNLINPVIRRFLGYLWVLSWFILTTPLWKILFVDSNIVT</sequence>
<evidence type="ECO:0000259" key="9">
    <source>
        <dbReference type="Pfam" id="PF13813"/>
    </source>
</evidence>
<keyword evidence="6 8" id="KW-1133">Transmembrane helix</keyword>
<evidence type="ECO:0000256" key="3">
    <source>
        <dbReference type="ARBA" id="ARBA00007282"/>
    </source>
</evidence>
<comment type="pathway">
    <text evidence="2">Secondary metabolite biosynthesis.</text>
</comment>
<evidence type="ECO:0000313" key="10">
    <source>
        <dbReference type="EMBL" id="KIL63489.1"/>
    </source>
</evidence>
<dbReference type="Proteomes" id="UP000054549">
    <property type="component" value="Unassembled WGS sequence"/>
</dbReference>
<feature type="transmembrane region" description="Helical" evidence="8">
    <location>
        <begin position="148"/>
        <end position="168"/>
    </location>
</feature>
<proteinExistence type="inferred from homology"/>
<dbReference type="EMBL" id="KN818258">
    <property type="protein sequence ID" value="KIL63489.1"/>
    <property type="molecule type" value="Genomic_DNA"/>
</dbReference>
<accession>A0A0C2T9Z0</accession>
<dbReference type="PANTHER" id="PTHR31595:SF57">
    <property type="entry name" value="OS04G0481900 PROTEIN"/>
    <property type="match status" value="1"/>
</dbReference>
<dbReference type="OrthoDB" id="1077582at2759"/>